<feature type="compositionally biased region" description="Low complexity" evidence="1">
    <location>
        <begin position="20"/>
        <end position="30"/>
    </location>
</feature>
<dbReference type="EMBL" id="CAKOGL010000010">
    <property type="protein sequence ID" value="CAH2090689.1"/>
    <property type="molecule type" value="Genomic_DNA"/>
</dbReference>
<accession>A0AAU9TVF2</accession>
<dbReference type="Proteomes" id="UP001153954">
    <property type="component" value="Unassembled WGS sequence"/>
</dbReference>
<dbReference type="PANTHER" id="PTHR23185">
    <property type="entry name" value="PROTEIN VIRILIZER HOMOLOG"/>
    <property type="match status" value="1"/>
</dbReference>
<feature type="region of interest" description="Disordered" evidence="1">
    <location>
        <begin position="1"/>
        <end position="31"/>
    </location>
</feature>
<dbReference type="InterPro" id="IPR026736">
    <property type="entry name" value="Virilizer"/>
</dbReference>
<keyword evidence="3" id="KW-1185">Reference proteome</keyword>
<dbReference type="PANTHER" id="PTHR23185:SF0">
    <property type="entry name" value="PROTEIN VIRILIZER HOMOLOG"/>
    <property type="match status" value="1"/>
</dbReference>
<feature type="region of interest" description="Disordered" evidence="1">
    <location>
        <begin position="49"/>
        <end position="72"/>
    </location>
</feature>
<organism evidence="2 3">
    <name type="scientific">Euphydryas editha</name>
    <name type="common">Edith's checkerspot</name>
    <dbReference type="NCBI Taxonomy" id="104508"/>
    <lineage>
        <taxon>Eukaryota</taxon>
        <taxon>Metazoa</taxon>
        <taxon>Ecdysozoa</taxon>
        <taxon>Arthropoda</taxon>
        <taxon>Hexapoda</taxon>
        <taxon>Insecta</taxon>
        <taxon>Pterygota</taxon>
        <taxon>Neoptera</taxon>
        <taxon>Endopterygota</taxon>
        <taxon>Lepidoptera</taxon>
        <taxon>Glossata</taxon>
        <taxon>Ditrysia</taxon>
        <taxon>Papilionoidea</taxon>
        <taxon>Nymphalidae</taxon>
        <taxon>Nymphalinae</taxon>
        <taxon>Euphydryas</taxon>
    </lineage>
</organism>
<evidence type="ECO:0000256" key="1">
    <source>
        <dbReference type="SAM" id="MobiDB-lite"/>
    </source>
</evidence>
<dbReference type="AlphaFoldDB" id="A0AAU9TVF2"/>
<dbReference type="GO" id="GO:0003723">
    <property type="term" value="F:RNA binding"/>
    <property type="evidence" value="ECO:0007669"/>
    <property type="project" value="TreeGrafter"/>
</dbReference>
<comment type="caution">
    <text evidence="2">The sequence shown here is derived from an EMBL/GenBank/DDBJ whole genome shotgun (WGS) entry which is preliminary data.</text>
</comment>
<name>A0AAU9TVF2_EUPED</name>
<proteinExistence type="predicted"/>
<evidence type="ECO:0000313" key="3">
    <source>
        <dbReference type="Proteomes" id="UP001153954"/>
    </source>
</evidence>
<sequence>MSAVALSRLRAEGGADAFRSRPPNTSRPPSLHVDDFTALHQPYSLPVARGVRRGSGSERGRFGAAHAHYRQL</sequence>
<gene>
    <name evidence="2" type="ORF">EEDITHA_LOCUS6619</name>
</gene>
<evidence type="ECO:0000313" key="2">
    <source>
        <dbReference type="EMBL" id="CAH2090689.1"/>
    </source>
</evidence>
<protein>
    <submittedName>
        <fullName evidence="2">Uncharacterized protein</fullName>
    </submittedName>
</protein>
<reference evidence="2" key="1">
    <citation type="submission" date="2022-03" db="EMBL/GenBank/DDBJ databases">
        <authorList>
            <person name="Tunstrom K."/>
        </authorList>
    </citation>
    <scope>NUCLEOTIDE SEQUENCE</scope>
</reference>
<dbReference type="GO" id="GO:0036396">
    <property type="term" value="C:RNA N6-methyladenosine methyltransferase complex"/>
    <property type="evidence" value="ECO:0007669"/>
    <property type="project" value="TreeGrafter"/>
</dbReference>